<dbReference type="Pfam" id="PF04650">
    <property type="entry name" value="YSIRK_signal"/>
    <property type="match status" value="1"/>
</dbReference>
<dbReference type="Proteomes" id="UP000315060">
    <property type="component" value="Unassembled WGS sequence"/>
</dbReference>
<dbReference type="SMART" id="SM01208">
    <property type="entry name" value="G5"/>
    <property type="match status" value="1"/>
</dbReference>
<feature type="compositionally biased region" description="Polar residues" evidence="2">
    <location>
        <begin position="127"/>
        <end position="136"/>
    </location>
</feature>
<name>A0A559GV14_STREE</name>
<feature type="non-terminal residue" evidence="4">
    <location>
        <position position="414"/>
    </location>
</feature>
<gene>
    <name evidence="4" type="ORF">AZJ28_10800</name>
</gene>
<dbReference type="GO" id="GO:0008270">
    <property type="term" value="F:zinc ion binding"/>
    <property type="evidence" value="ECO:0007669"/>
    <property type="project" value="InterPro"/>
</dbReference>
<dbReference type="EMBL" id="VMYC01000220">
    <property type="protein sequence ID" value="TVX66789.1"/>
    <property type="molecule type" value="Genomic_DNA"/>
</dbReference>
<keyword evidence="1" id="KW-0732">Signal</keyword>
<evidence type="ECO:0000313" key="5">
    <source>
        <dbReference type="Proteomes" id="UP000315060"/>
    </source>
</evidence>
<dbReference type="Gene3D" id="2.20.230.10">
    <property type="entry name" value="Resuscitation-promoting factor rpfb"/>
    <property type="match status" value="1"/>
</dbReference>
<feature type="compositionally biased region" description="Polar residues" evidence="2">
    <location>
        <begin position="108"/>
        <end position="118"/>
    </location>
</feature>
<protein>
    <submittedName>
        <fullName evidence="4">YSIRK-type signal peptide-containing protein</fullName>
    </submittedName>
</protein>
<evidence type="ECO:0000259" key="3">
    <source>
        <dbReference type="PROSITE" id="PS51109"/>
    </source>
</evidence>
<organism evidence="4 5">
    <name type="scientific">Streptococcus pneumoniae</name>
    <dbReference type="NCBI Taxonomy" id="1313"/>
    <lineage>
        <taxon>Bacteria</taxon>
        <taxon>Bacillati</taxon>
        <taxon>Bacillota</taxon>
        <taxon>Bacilli</taxon>
        <taxon>Lactobacillales</taxon>
        <taxon>Streptococcaceae</taxon>
        <taxon>Streptococcus</taxon>
    </lineage>
</organism>
<dbReference type="InterPro" id="IPR005877">
    <property type="entry name" value="YSIRK_signal_dom"/>
</dbReference>
<sequence length="414" mass="46711">MSRKSIGEKRQSFSMRKLSVGLVSVTLASFFLMSQGIQSVSADNMESPIHYKYMTEGELTDEEKSLLVEALLQLAEESDDTYYLGYIKTKKQDNAGISRTVDGKYSARSDSQPDSTKISDVVHSADSEWSQGQGKVSLQGEASGDDGLSEYTDPVATKGTQEPEHEGEAAVEEELPALEVTTRNRTEIQNIPYTTEEIQDPTLLKNRRKIERQGQAGTRTIQYEDYIVNGNVVETKEVSRTEVAPVNEVVKVGTLVKVKPTVEITNLTKVENKKSITVSYNLIDTTSAYVSAKTQVFHGDKLVKEVDIENPAKEQVISGLDYYTPYTVKTHLTYNLGEYNEENTETSTQDFQLEYKKIEIKDIDSVELYGKENDRYRRYLSLSEAQTDTAKYFVKVKSERFKEMYLPVKSITEN</sequence>
<evidence type="ECO:0000256" key="1">
    <source>
        <dbReference type="ARBA" id="ARBA00022729"/>
    </source>
</evidence>
<dbReference type="Pfam" id="PF07501">
    <property type="entry name" value="G5"/>
    <property type="match status" value="1"/>
</dbReference>
<reference evidence="4 5" key="1">
    <citation type="submission" date="2019-07" db="EMBL/GenBank/DDBJ databases">
        <authorList>
            <person name="Mohale T."/>
        </authorList>
    </citation>
    <scope>NUCLEOTIDE SEQUENCE [LARGE SCALE GENOMIC DNA]</scope>
    <source>
        <strain evidence="4 5">NTPn 59</strain>
    </source>
</reference>
<feature type="domain" description="G5" evidence="3">
    <location>
        <begin position="177"/>
        <end position="256"/>
    </location>
</feature>
<dbReference type="InterPro" id="IPR011098">
    <property type="entry name" value="G5_dom"/>
</dbReference>
<dbReference type="GO" id="GO:0016020">
    <property type="term" value="C:membrane"/>
    <property type="evidence" value="ECO:0007669"/>
    <property type="project" value="InterPro"/>
</dbReference>
<evidence type="ECO:0000256" key="2">
    <source>
        <dbReference type="SAM" id="MobiDB-lite"/>
    </source>
</evidence>
<accession>A0A559GV14</accession>
<proteinExistence type="predicted"/>
<evidence type="ECO:0000313" key="4">
    <source>
        <dbReference type="EMBL" id="TVX66789.1"/>
    </source>
</evidence>
<dbReference type="GO" id="GO:0004222">
    <property type="term" value="F:metalloendopeptidase activity"/>
    <property type="evidence" value="ECO:0007669"/>
    <property type="project" value="InterPro"/>
</dbReference>
<feature type="region of interest" description="Disordered" evidence="2">
    <location>
        <begin position="104"/>
        <end position="172"/>
    </location>
</feature>
<dbReference type="Pfam" id="PF05342">
    <property type="entry name" value="Peptidase_M26_N"/>
    <property type="match status" value="1"/>
</dbReference>
<dbReference type="AlphaFoldDB" id="A0A559GV14"/>
<dbReference type="NCBIfam" id="TIGR01168">
    <property type="entry name" value="YSIRK_signal"/>
    <property type="match status" value="1"/>
</dbReference>
<dbReference type="InterPro" id="IPR008006">
    <property type="entry name" value="Peptidase_M26_N_dom"/>
</dbReference>
<dbReference type="PROSITE" id="PS51109">
    <property type="entry name" value="G5"/>
    <property type="match status" value="1"/>
</dbReference>
<comment type="caution">
    <text evidence="4">The sequence shown here is derived from an EMBL/GenBank/DDBJ whole genome shotgun (WGS) entry which is preliminary data.</text>
</comment>